<feature type="transmembrane region" description="Helical" evidence="1">
    <location>
        <begin position="36"/>
        <end position="58"/>
    </location>
</feature>
<evidence type="ECO:0000313" key="2">
    <source>
        <dbReference type="EMBL" id="EIM22224.1"/>
    </source>
</evidence>
<dbReference type="HOGENOM" id="CLU_1548818_0_0_1"/>
<gene>
    <name evidence="2" type="ORF">WALSEDRAFT_59954</name>
</gene>
<proteinExistence type="predicted"/>
<dbReference type="RefSeq" id="XP_006957489.1">
    <property type="nucleotide sequence ID" value="XM_006957427.1"/>
</dbReference>
<protein>
    <submittedName>
        <fullName evidence="2">Uncharacterized protein</fullName>
    </submittedName>
</protein>
<keyword evidence="1" id="KW-0472">Membrane</keyword>
<name>I4YE32_WALMC</name>
<evidence type="ECO:0000313" key="3">
    <source>
        <dbReference type="Proteomes" id="UP000005242"/>
    </source>
</evidence>
<dbReference type="KEGG" id="wse:WALSEDRAFT_59954"/>
<dbReference type="EMBL" id="JH668228">
    <property type="protein sequence ID" value="EIM22224.1"/>
    <property type="molecule type" value="Genomic_DNA"/>
</dbReference>
<dbReference type="Proteomes" id="UP000005242">
    <property type="component" value="Unassembled WGS sequence"/>
</dbReference>
<dbReference type="GeneID" id="18473648"/>
<dbReference type="InParanoid" id="I4YE32"/>
<keyword evidence="3" id="KW-1185">Reference proteome</keyword>
<reference evidence="2 3" key="1">
    <citation type="journal article" date="2012" name="Fungal Genet. Biol.">
        <title>The genome of the xerotolerant mold Wallemia sebi reveals adaptations to osmotic stress and suggests cryptic sexual reproduction.</title>
        <authorList>
            <person name="Padamsee M."/>
            <person name="Kumar T.K.A."/>
            <person name="Riley R."/>
            <person name="Binder M."/>
            <person name="Boyd A."/>
            <person name="Calvo A.M."/>
            <person name="Furukawa K."/>
            <person name="Hesse C."/>
            <person name="Hohmann S."/>
            <person name="James T.Y."/>
            <person name="LaButti K."/>
            <person name="Lapidus A."/>
            <person name="Lindquist E."/>
            <person name="Lucas S."/>
            <person name="Miller K."/>
            <person name="Shantappa S."/>
            <person name="Grigoriev I.V."/>
            <person name="Hibbett D.S."/>
            <person name="McLaughlin D.J."/>
            <person name="Spatafora J.W."/>
            <person name="Aime M.C."/>
        </authorList>
    </citation>
    <scope>NUCLEOTIDE SEQUENCE [LARGE SCALE GENOMIC DNA]</scope>
    <source>
        <strain evidence="3">ATCC MYA-4683 / CBS 633.66</strain>
    </source>
</reference>
<keyword evidence="1" id="KW-1133">Transmembrane helix</keyword>
<accession>I4YE32</accession>
<sequence>MVSDDIWGKQEEILYPTSDEEYRRPKRITSDIRGRANVRISAVIFITLLALQIIYYLYFNSGDLTIVPCGTIPFIYRSPNDGKYYQGEIGFDVTSPCSCRASFVEETRKFCIECALTKMGEFRSAGGVFYIRHNGCRTSKVALGVKHFSPSPHDYVTGECGIPLYTNNYAISM</sequence>
<evidence type="ECO:0000256" key="1">
    <source>
        <dbReference type="SAM" id="Phobius"/>
    </source>
</evidence>
<organism evidence="2 3">
    <name type="scientific">Wallemia mellicola (strain ATCC MYA-4683 / CBS 633.66)</name>
    <name type="common">Wallemia sebi (CBS 633.66)</name>
    <dbReference type="NCBI Taxonomy" id="671144"/>
    <lineage>
        <taxon>Eukaryota</taxon>
        <taxon>Fungi</taxon>
        <taxon>Dikarya</taxon>
        <taxon>Basidiomycota</taxon>
        <taxon>Wallemiomycotina</taxon>
        <taxon>Wallemiomycetes</taxon>
        <taxon>Wallemiales</taxon>
        <taxon>Wallemiaceae</taxon>
        <taxon>Wallemia</taxon>
    </lineage>
</organism>
<keyword evidence="1" id="KW-0812">Transmembrane</keyword>
<dbReference type="AlphaFoldDB" id="I4YE32"/>